<gene>
    <name evidence="2" type="ORF">LP52_00550</name>
</gene>
<evidence type="ECO:0000256" key="1">
    <source>
        <dbReference type="SAM" id="MobiDB-lite"/>
    </source>
</evidence>
<keyword evidence="3" id="KW-1185">Reference proteome</keyword>
<comment type="caution">
    <text evidence="2">The sequence shown here is derived from an EMBL/GenBank/DDBJ whole genome shotgun (WGS) entry which is preliminary data.</text>
</comment>
<evidence type="ECO:0000313" key="3">
    <source>
        <dbReference type="Proteomes" id="UP000031675"/>
    </source>
</evidence>
<dbReference type="AlphaFoldDB" id="A0A0C2JUJ9"/>
<organism evidence="2 3">
    <name type="scientific">Streptomonospora alba</name>
    <dbReference type="NCBI Taxonomy" id="183763"/>
    <lineage>
        <taxon>Bacteria</taxon>
        <taxon>Bacillati</taxon>
        <taxon>Actinomycetota</taxon>
        <taxon>Actinomycetes</taxon>
        <taxon>Streptosporangiales</taxon>
        <taxon>Nocardiopsidaceae</taxon>
        <taxon>Streptomonospora</taxon>
    </lineage>
</organism>
<dbReference type="EMBL" id="JROO01000001">
    <property type="protein sequence ID" value="KII00628.1"/>
    <property type="molecule type" value="Genomic_DNA"/>
</dbReference>
<proteinExistence type="predicted"/>
<feature type="compositionally biased region" description="Basic and acidic residues" evidence="1">
    <location>
        <begin position="145"/>
        <end position="155"/>
    </location>
</feature>
<feature type="region of interest" description="Disordered" evidence="1">
    <location>
        <begin position="125"/>
        <end position="155"/>
    </location>
</feature>
<protein>
    <submittedName>
        <fullName evidence="2">Uncharacterized protein</fullName>
    </submittedName>
</protein>
<reference evidence="3" key="1">
    <citation type="journal article" date="2015" name="Chem. Biol.">
        <title>Structure, bioactivity, and resistance mechanism of streptomonomicin, an unusual lasso Peptide from an understudied halophilic actinomycete.</title>
        <authorList>
            <person name="Metelev M."/>
            <person name="Tietz J.I."/>
            <person name="Melby J.O."/>
            <person name="Blair P.M."/>
            <person name="Zhu L."/>
            <person name="Livnat I."/>
            <person name="Severinov K."/>
            <person name="Mitchell D.A."/>
        </authorList>
    </citation>
    <scope>NUCLEOTIDE SEQUENCE [LARGE SCALE GENOMIC DNA]</scope>
    <source>
        <strain evidence="3">YIM 90003</strain>
    </source>
</reference>
<name>A0A0C2JUJ9_9ACTN</name>
<evidence type="ECO:0000313" key="2">
    <source>
        <dbReference type="EMBL" id="KII00628.1"/>
    </source>
</evidence>
<accession>A0A0C2JUJ9</accession>
<dbReference type="Proteomes" id="UP000031675">
    <property type="component" value="Unassembled WGS sequence"/>
</dbReference>
<sequence>MPGNTSKTQETDTVNAPIAVRPERKLPLYRKVSLSFGSLERPVRTHSAGFHLRIRIGGGGTATEGRRPAARCGREEVWRLSPGVPSRFTALRPKCLSWENHTQYRTGRTTGHGVAVVKSCPEYTPTAQQRRFRHPRTPAAASARSARDDLAGAPS</sequence>